<dbReference type="GO" id="GO:0016787">
    <property type="term" value="F:hydrolase activity"/>
    <property type="evidence" value="ECO:0007669"/>
    <property type="project" value="UniProtKB-KW"/>
</dbReference>
<accession>A0ABW4CNT7</accession>
<organism evidence="2 3">
    <name type="scientific">Lacticaseibacillus yichunensis</name>
    <dbReference type="NCBI Taxonomy" id="2486015"/>
    <lineage>
        <taxon>Bacteria</taxon>
        <taxon>Bacillati</taxon>
        <taxon>Bacillota</taxon>
        <taxon>Bacilli</taxon>
        <taxon>Lactobacillales</taxon>
        <taxon>Lactobacillaceae</taxon>
        <taxon>Lacticaseibacillus</taxon>
    </lineage>
</organism>
<dbReference type="InterPro" id="IPR051695">
    <property type="entry name" value="Phosphoglycerate_Mutase"/>
</dbReference>
<dbReference type="Proteomes" id="UP001597192">
    <property type="component" value="Unassembled WGS sequence"/>
</dbReference>
<proteinExistence type="predicted"/>
<name>A0ABW4CNT7_9LACO</name>
<dbReference type="PANTHER" id="PTHR46517:SF1">
    <property type="entry name" value="FRUCTOSE-2,6-BISPHOSPHATASE TIGAR"/>
    <property type="match status" value="1"/>
</dbReference>
<dbReference type="InterPro" id="IPR013078">
    <property type="entry name" value="His_Pase_superF_clade-1"/>
</dbReference>
<dbReference type="Gene3D" id="3.40.50.1240">
    <property type="entry name" value="Phosphoglycerate mutase-like"/>
    <property type="match status" value="1"/>
</dbReference>
<keyword evidence="1 2" id="KW-0378">Hydrolase</keyword>
<dbReference type="SMART" id="SM00855">
    <property type="entry name" value="PGAM"/>
    <property type="match status" value="1"/>
</dbReference>
<dbReference type="EMBL" id="JBHTOG010000036">
    <property type="protein sequence ID" value="MFD1432432.1"/>
    <property type="molecule type" value="Genomic_DNA"/>
</dbReference>
<protein>
    <submittedName>
        <fullName evidence="2">Histidine phosphatase family protein</fullName>
        <ecNumber evidence="2">3.1.3.-</ecNumber>
    </submittedName>
</protein>
<sequence>MTVHFYLVRHGETQMNRKQHMQGVTDAPLTEKGVAQADALGAALAKVPFAQAYSSDRKRAVATAQHILAAAPTAPILMRLASLREDYFGGLEGKSSAQVMRLSVQRYGLRAMPQVWQGGDRFAKLVRNFQKLDDTGQAESLPALQMRMRDVFQRLADQAPASGNVLVVGHGLSLSAMIEWVKPQSVPIGLLKNTSVTRLDFDQTAGTWQVVAVNLTASQAVALAAPIL</sequence>
<dbReference type="RefSeq" id="WP_125697347.1">
    <property type="nucleotide sequence ID" value="NZ_JBHTOG010000036.1"/>
</dbReference>
<gene>
    <name evidence="2" type="ORF">ACFQ47_07015</name>
</gene>
<dbReference type="PANTHER" id="PTHR46517">
    <property type="entry name" value="FRUCTOSE-2,6-BISPHOSPHATASE TIGAR"/>
    <property type="match status" value="1"/>
</dbReference>
<evidence type="ECO:0000313" key="2">
    <source>
        <dbReference type="EMBL" id="MFD1432432.1"/>
    </source>
</evidence>
<dbReference type="SUPFAM" id="SSF53254">
    <property type="entry name" value="Phosphoglycerate mutase-like"/>
    <property type="match status" value="1"/>
</dbReference>
<dbReference type="EC" id="3.1.3.-" evidence="2"/>
<comment type="caution">
    <text evidence="2">The sequence shown here is derived from an EMBL/GenBank/DDBJ whole genome shotgun (WGS) entry which is preliminary data.</text>
</comment>
<evidence type="ECO:0000313" key="3">
    <source>
        <dbReference type="Proteomes" id="UP001597192"/>
    </source>
</evidence>
<dbReference type="PROSITE" id="PS00175">
    <property type="entry name" value="PG_MUTASE"/>
    <property type="match status" value="1"/>
</dbReference>
<keyword evidence="3" id="KW-1185">Reference proteome</keyword>
<dbReference type="Pfam" id="PF00300">
    <property type="entry name" value="His_Phos_1"/>
    <property type="match status" value="1"/>
</dbReference>
<reference evidence="3" key="1">
    <citation type="journal article" date="2019" name="Int. J. Syst. Evol. Microbiol.">
        <title>The Global Catalogue of Microorganisms (GCM) 10K type strain sequencing project: providing services to taxonomists for standard genome sequencing and annotation.</title>
        <authorList>
            <consortium name="The Broad Institute Genomics Platform"/>
            <consortium name="The Broad Institute Genome Sequencing Center for Infectious Disease"/>
            <person name="Wu L."/>
            <person name="Ma J."/>
        </authorList>
    </citation>
    <scope>NUCLEOTIDE SEQUENCE [LARGE SCALE GENOMIC DNA]</scope>
    <source>
        <strain evidence="3">CCM 8947</strain>
    </source>
</reference>
<dbReference type="InterPro" id="IPR001345">
    <property type="entry name" value="PG/BPGM_mutase_AS"/>
</dbReference>
<evidence type="ECO:0000256" key="1">
    <source>
        <dbReference type="ARBA" id="ARBA00022801"/>
    </source>
</evidence>
<dbReference type="InterPro" id="IPR029033">
    <property type="entry name" value="His_PPase_superfam"/>
</dbReference>
<dbReference type="CDD" id="cd07067">
    <property type="entry name" value="HP_PGM_like"/>
    <property type="match status" value="1"/>
</dbReference>